<evidence type="ECO:0000313" key="6">
    <source>
        <dbReference type="Proteomes" id="UP000828713"/>
    </source>
</evidence>
<evidence type="ECO:0000313" key="5">
    <source>
        <dbReference type="EMBL" id="QXV74667.1"/>
    </source>
</evidence>
<comment type="subcellular location">
    <subcellularLocation>
        <location evidence="1">Virion</location>
    </subcellularLocation>
</comment>
<name>A0AAE7VMU2_9CAUD</name>
<evidence type="ECO:0000256" key="3">
    <source>
        <dbReference type="ARBA" id="ARBA00022844"/>
    </source>
</evidence>
<dbReference type="Proteomes" id="UP000828713">
    <property type="component" value="Segment"/>
</dbReference>
<dbReference type="Pfam" id="PF03906">
    <property type="entry name" value="Phage_T7_tail"/>
    <property type="match status" value="1"/>
</dbReference>
<dbReference type="GO" id="GO:0098015">
    <property type="term" value="C:virus tail"/>
    <property type="evidence" value="ECO:0007669"/>
    <property type="project" value="UniProtKB-KW"/>
</dbReference>
<evidence type="ECO:0000256" key="2">
    <source>
        <dbReference type="ARBA" id="ARBA00022732"/>
    </source>
</evidence>
<keyword evidence="6" id="KW-1185">Reference proteome</keyword>
<proteinExistence type="predicted"/>
<evidence type="ECO:0000256" key="1">
    <source>
        <dbReference type="ARBA" id="ARBA00004328"/>
    </source>
</evidence>
<accession>A0AAE7VMU2</accession>
<feature type="domain" description="Bacteriophage T7 tail fibre protein-like N-terminal" evidence="4">
    <location>
        <begin position="22"/>
        <end position="137"/>
    </location>
</feature>
<protein>
    <submittedName>
        <fullName evidence="5">Tail fiber protein</fullName>
    </submittedName>
</protein>
<keyword evidence="3" id="KW-0946">Virion</keyword>
<evidence type="ECO:0000259" key="4">
    <source>
        <dbReference type="Pfam" id="PF03906"/>
    </source>
</evidence>
<keyword evidence="2" id="KW-1227">Viral tail protein</keyword>
<sequence>MAGSRENAGAFFISKKETLMALAYFQSVGDGTTRNYNVTFPFISKDHIAVKVNGVPVTYTWLTGTTVQLTAAPAAGAVVDVRRVTPRDTLLVDFVDGSTLVETDLDLSALQVFYLAQEAFDLGEASLGVTDDGSFSALNRRISNVLDPTLAQDVATKHFVETGVTSQVVIATGKANEANYSKLAAAASETAAAGYATSANNSKNAAASSASAALTSEQTAASHQTQTGLDKAATAADRVQTGLDRAAASASASAAATSAQQAALFDPSSYYTKTQADAKYLTSVTAANDFYTKTQADGKFLTSTSAAADFYTKTQIDTSLGNKFDKSGGTITGDLAVQKANPAVRLTGAARSYYWQTYDADNSIRLVDATAGVEMLKLTPGQQYGVLSTYVTNVANDRALAYANDRVANLQYRHVSYNVVATAANSVRNAPGGSLMLGVKITGSGRTSYVDQITYVYPQVYDPVRGWIGFSQAY</sequence>
<dbReference type="InterPro" id="IPR005604">
    <property type="entry name" value="Phage_T7_tail_fibre-like_N"/>
</dbReference>
<dbReference type="EMBL" id="MW980070">
    <property type="protein sequence ID" value="QXV74667.1"/>
    <property type="molecule type" value="Genomic_DNA"/>
</dbReference>
<organism evidence="5 6">
    <name type="scientific">Rhizobium phage RHEph21</name>
    <dbReference type="NCBI Taxonomy" id="2836134"/>
    <lineage>
        <taxon>Viruses</taxon>
        <taxon>Duplodnaviria</taxon>
        <taxon>Heunggongvirae</taxon>
        <taxon>Uroviricota</taxon>
        <taxon>Caudoviricetes</taxon>
        <taxon>Autographivirales</taxon>
        <taxon>Autographivirales incertae sedis</taxon>
        <taxon>Chamilpavirus</taxon>
        <taxon>Chamilpavirus RHEph21</taxon>
    </lineage>
</organism>
<reference evidence="5" key="1">
    <citation type="submission" date="2021-04" db="EMBL/GenBank/DDBJ databases">
        <title>The Hidden Diversity of Double-Stranded DNA Phages in the Symbiotic Bacterium Rhizobium.</title>
        <authorList>
            <person name="Santamaria R.I."/>
            <person name="Bustos P."/>
            <person name="Cauwenberghe J.V."/>
            <person name="Gonzalez V."/>
        </authorList>
    </citation>
    <scope>NUCLEOTIDE SEQUENCE</scope>
</reference>